<evidence type="ECO:0000313" key="2">
    <source>
        <dbReference type="Proteomes" id="UP000295818"/>
    </source>
</evidence>
<dbReference type="RefSeq" id="WP_132188377.1">
    <property type="nucleotide sequence ID" value="NZ_SLWM01000004.1"/>
</dbReference>
<dbReference type="Proteomes" id="UP000295818">
    <property type="component" value="Unassembled WGS sequence"/>
</dbReference>
<sequence length="68" mass="7491">MWQTLVTERTVPLASVHSVAALFWTAGQDELLRPYAEAYLDLVPTIHRGGATPATTFTRSLFHCSVST</sequence>
<proteinExistence type="predicted"/>
<comment type="caution">
    <text evidence="1">The sequence shown here is derived from an EMBL/GenBank/DDBJ whole genome shotgun (WGS) entry which is preliminary data.</text>
</comment>
<organism evidence="1 2">
    <name type="scientific">Kribbella orskensis</name>
    <dbReference type="NCBI Taxonomy" id="2512216"/>
    <lineage>
        <taxon>Bacteria</taxon>
        <taxon>Bacillati</taxon>
        <taxon>Actinomycetota</taxon>
        <taxon>Actinomycetes</taxon>
        <taxon>Propionibacteriales</taxon>
        <taxon>Kribbellaceae</taxon>
        <taxon>Kribbella</taxon>
    </lineage>
</organism>
<name>A0ABY2BMP7_9ACTN</name>
<keyword evidence="2" id="KW-1185">Reference proteome</keyword>
<reference evidence="1 2" key="1">
    <citation type="journal article" date="2015" name="Stand. Genomic Sci.">
        <title>Genomic Encyclopedia of Bacterial and Archaeal Type Strains, Phase III: the genomes of soil and plant-associated and newly described type strains.</title>
        <authorList>
            <person name="Whitman W.B."/>
            <person name="Woyke T."/>
            <person name="Klenk H.P."/>
            <person name="Zhou Y."/>
            <person name="Lilburn T.G."/>
            <person name="Beck B.J."/>
            <person name="De Vos P."/>
            <person name="Vandamme P."/>
            <person name="Eisen J.A."/>
            <person name="Garrity G."/>
            <person name="Hugenholtz P."/>
            <person name="Kyrpides N.C."/>
        </authorList>
    </citation>
    <scope>NUCLEOTIDE SEQUENCE [LARGE SCALE GENOMIC DNA]</scope>
    <source>
        <strain evidence="1 2">VKM Ac-2538</strain>
    </source>
</reference>
<gene>
    <name evidence="1" type="ORF">EV644_1046</name>
</gene>
<evidence type="ECO:0000313" key="1">
    <source>
        <dbReference type="EMBL" id="TCO25502.1"/>
    </source>
</evidence>
<accession>A0ABY2BMP7</accession>
<protein>
    <submittedName>
        <fullName evidence="1">Uncharacterized protein</fullName>
    </submittedName>
</protein>
<dbReference type="EMBL" id="SLWM01000004">
    <property type="protein sequence ID" value="TCO25502.1"/>
    <property type="molecule type" value="Genomic_DNA"/>
</dbReference>